<reference evidence="2 3" key="1">
    <citation type="submission" date="2016-10" db="EMBL/GenBank/DDBJ databases">
        <authorList>
            <person name="de Groot N.N."/>
        </authorList>
    </citation>
    <scope>NUCLEOTIDE SEQUENCE [LARGE SCALE GENOMIC DNA]</scope>
    <source>
        <strain evidence="2 3">DSM 44945</strain>
    </source>
</reference>
<dbReference type="InterPro" id="IPR014225">
    <property type="entry name" value="Spore_II_D_firmicutes"/>
</dbReference>
<gene>
    <name evidence="2" type="ORF">SAMN04488025_105138</name>
</gene>
<dbReference type="Pfam" id="PF08486">
    <property type="entry name" value="SpoIID"/>
    <property type="match status" value="1"/>
</dbReference>
<evidence type="ECO:0000313" key="3">
    <source>
        <dbReference type="Proteomes" id="UP000198661"/>
    </source>
</evidence>
<organism evidence="2 3">
    <name type="scientific">Planifilum fulgidum</name>
    <dbReference type="NCBI Taxonomy" id="201973"/>
    <lineage>
        <taxon>Bacteria</taxon>
        <taxon>Bacillati</taxon>
        <taxon>Bacillota</taxon>
        <taxon>Bacilli</taxon>
        <taxon>Bacillales</taxon>
        <taxon>Thermoactinomycetaceae</taxon>
        <taxon>Planifilum</taxon>
    </lineage>
</organism>
<accession>A0A1I2LTD4</accession>
<dbReference type="GO" id="GO:0030288">
    <property type="term" value="C:outer membrane-bounded periplasmic space"/>
    <property type="evidence" value="ECO:0007669"/>
    <property type="project" value="TreeGrafter"/>
</dbReference>
<proteinExistence type="predicted"/>
<dbReference type="InterPro" id="IPR013486">
    <property type="entry name" value="SpoIID/LytB"/>
</dbReference>
<dbReference type="EMBL" id="FOOK01000005">
    <property type="protein sequence ID" value="SFF80346.1"/>
    <property type="molecule type" value="Genomic_DNA"/>
</dbReference>
<dbReference type="Proteomes" id="UP000198661">
    <property type="component" value="Unassembled WGS sequence"/>
</dbReference>
<name>A0A1I2LTD4_9BACL</name>
<protein>
    <submittedName>
        <fullName evidence="2">Stage II sporulation protein D</fullName>
    </submittedName>
</protein>
<dbReference type="RefSeq" id="WP_245752028.1">
    <property type="nucleotide sequence ID" value="NZ_FOOK01000005.1"/>
</dbReference>
<dbReference type="InterPro" id="IPR013693">
    <property type="entry name" value="SpoIID/LytB_N"/>
</dbReference>
<evidence type="ECO:0000259" key="1">
    <source>
        <dbReference type="Pfam" id="PF08486"/>
    </source>
</evidence>
<sequence length="354" mass="39908">MRKGLWLFVPVFFFLLVMLALPALLVSYPSASPRNLPSLREIPREKDEPVVRVFLTGEKRVISVPLERYVRGVVAAEMPADFHLEALKAQALAARTYIVDRLRSGDFSDMETFGEKARGAHVSDSVLHQAYRTDEQLKKTWGERYAAYSSRINRAVLDTRGKILLYEGEPIYAAFFSTSNGHTENSEDVFSKSFPYLRSVPSPWDKDSPRFLNEKTLTLDEFIQKMEKKTGKRIAVAASSGENWIRVLERTSGRRIKTLRIGDQTFTGRQVREALGLSSTDFTWTIDRGRIRFQTKGYGHGVGMSQWGANLLAHQGRSAEEIVRHYYRGVDIGSLDAVLSQASKNNRKPGGGGQ</sequence>
<dbReference type="InterPro" id="IPR051922">
    <property type="entry name" value="Bact_Sporulation_Assoc"/>
</dbReference>
<dbReference type="NCBIfam" id="TIGR02669">
    <property type="entry name" value="SpoIID_LytB"/>
    <property type="match status" value="1"/>
</dbReference>
<dbReference type="STRING" id="201973.SAMN04488025_105138"/>
<dbReference type="PANTHER" id="PTHR30032">
    <property type="entry name" value="N-ACETYLMURAMOYL-L-ALANINE AMIDASE-RELATED"/>
    <property type="match status" value="1"/>
</dbReference>
<dbReference type="PANTHER" id="PTHR30032:SF4">
    <property type="entry name" value="AMIDASE ENHANCER"/>
    <property type="match status" value="1"/>
</dbReference>
<dbReference type="GO" id="GO:0030435">
    <property type="term" value="P:sporulation resulting in formation of a cellular spore"/>
    <property type="evidence" value="ECO:0007669"/>
    <property type="project" value="InterPro"/>
</dbReference>
<feature type="domain" description="Sporulation stage II protein D amidase enhancer LytB N-terminal" evidence="1">
    <location>
        <begin position="59"/>
        <end position="166"/>
    </location>
</feature>
<dbReference type="AlphaFoldDB" id="A0A1I2LTD4"/>
<evidence type="ECO:0000313" key="2">
    <source>
        <dbReference type="EMBL" id="SFF80346.1"/>
    </source>
</evidence>
<keyword evidence="3" id="KW-1185">Reference proteome</keyword>
<dbReference type="NCBIfam" id="TIGR02870">
    <property type="entry name" value="spore_II_D"/>
    <property type="match status" value="1"/>
</dbReference>